<dbReference type="InterPro" id="IPR046166">
    <property type="entry name" value="DUF6168"/>
</dbReference>
<comment type="caution">
    <text evidence="2">The sequence shown here is derived from an EMBL/GenBank/DDBJ whole genome shotgun (WGS) entry which is preliminary data.</text>
</comment>
<dbReference type="AlphaFoldDB" id="A0A4S8RR74"/>
<accession>A0A4S8RR74</accession>
<keyword evidence="1" id="KW-1133">Transmembrane helix</keyword>
<dbReference type="Pfam" id="PF19665">
    <property type="entry name" value="DUF6168"/>
    <property type="match status" value="1"/>
</dbReference>
<feature type="transmembrane region" description="Helical" evidence="1">
    <location>
        <begin position="102"/>
        <end position="121"/>
    </location>
</feature>
<dbReference type="Proteomes" id="UP000310406">
    <property type="component" value="Unassembled WGS sequence"/>
</dbReference>
<protein>
    <recommendedName>
        <fullName evidence="4">DUF4293 family protein</fullName>
    </recommendedName>
</protein>
<proteinExistence type="predicted"/>
<gene>
    <name evidence="2" type="ORF">EZV76_02445</name>
</gene>
<sequence>MLKQNIFIQFTLLLLLLLLLAFGIHLFVLISRDLAPFGNLIVRSYVVNGLLATTIFGLLYRFREKLKNQMGFLFMAGSLLKFVFFFLLFYPTYKADGEMSGLEFAAFFVPYAIALLMETYFMSKILKNLEEASKE</sequence>
<evidence type="ECO:0000313" key="2">
    <source>
        <dbReference type="EMBL" id="THV61207.1"/>
    </source>
</evidence>
<keyword evidence="1" id="KW-0472">Membrane</keyword>
<evidence type="ECO:0008006" key="4">
    <source>
        <dbReference type="Google" id="ProtNLM"/>
    </source>
</evidence>
<feature type="transmembrane region" description="Helical" evidence="1">
    <location>
        <begin position="40"/>
        <end position="60"/>
    </location>
</feature>
<reference evidence="2 3" key="1">
    <citation type="submission" date="2019-03" db="EMBL/GenBank/DDBJ databases">
        <title>Muricauda SCR12 sp.nov, a marine bacterium isolated from Pacific Ocean:the Okinawa trough.</title>
        <authorList>
            <person name="Liu L."/>
        </authorList>
    </citation>
    <scope>NUCLEOTIDE SEQUENCE [LARGE SCALE GENOMIC DNA]</scope>
    <source>
        <strain evidence="2 3">SCR12</strain>
    </source>
</reference>
<keyword evidence="1" id="KW-0812">Transmembrane</keyword>
<organism evidence="2 3">
    <name type="scientific">Flagellimonas alvinocaridis</name>
    <dbReference type="NCBI Taxonomy" id="2530200"/>
    <lineage>
        <taxon>Bacteria</taxon>
        <taxon>Pseudomonadati</taxon>
        <taxon>Bacteroidota</taxon>
        <taxon>Flavobacteriia</taxon>
        <taxon>Flavobacteriales</taxon>
        <taxon>Flavobacteriaceae</taxon>
        <taxon>Flagellimonas</taxon>
    </lineage>
</organism>
<feature type="transmembrane region" description="Helical" evidence="1">
    <location>
        <begin position="7"/>
        <end position="28"/>
    </location>
</feature>
<evidence type="ECO:0000313" key="3">
    <source>
        <dbReference type="Proteomes" id="UP000310406"/>
    </source>
</evidence>
<dbReference type="RefSeq" id="WP_136564990.1">
    <property type="nucleotide sequence ID" value="NZ_SNTZ01000001.1"/>
</dbReference>
<dbReference type="EMBL" id="SNTZ01000001">
    <property type="protein sequence ID" value="THV61207.1"/>
    <property type="molecule type" value="Genomic_DNA"/>
</dbReference>
<evidence type="ECO:0000256" key="1">
    <source>
        <dbReference type="SAM" id="Phobius"/>
    </source>
</evidence>
<keyword evidence="3" id="KW-1185">Reference proteome</keyword>
<name>A0A4S8RR74_9FLAO</name>
<dbReference type="OrthoDB" id="1451982at2"/>
<feature type="transmembrane region" description="Helical" evidence="1">
    <location>
        <begin position="72"/>
        <end position="90"/>
    </location>
</feature>